<protein>
    <recommendedName>
        <fullName evidence="5">OmpA-like domain-containing protein</fullName>
    </recommendedName>
</protein>
<accession>A0A1U7H0G8</accession>
<evidence type="ECO:0000313" key="6">
    <source>
        <dbReference type="EMBL" id="OKH14336.1"/>
    </source>
</evidence>
<proteinExistence type="predicted"/>
<evidence type="ECO:0000256" key="4">
    <source>
        <dbReference type="PROSITE-ProRule" id="PRU00473"/>
    </source>
</evidence>
<dbReference type="InterPro" id="IPR006665">
    <property type="entry name" value="OmpA-like"/>
</dbReference>
<dbReference type="PANTHER" id="PTHR30329:SF21">
    <property type="entry name" value="LIPOPROTEIN YIAD-RELATED"/>
    <property type="match status" value="1"/>
</dbReference>
<dbReference type="InterPro" id="IPR036737">
    <property type="entry name" value="OmpA-like_sf"/>
</dbReference>
<evidence type="ECO:0000256" key="2">
    <source>
        <dbReference type="ARBA" id="ARBA00023136"/>
    </source>
</evidence>
<organism evidence="6 7">
    <name type="scientific">Fischerella major NIES-592</name>
    <dbReference type="NCBI Taxonomy" id="210994"/>
    <lineage>
        <taxon>Bacteria</taxon>
        <taxon>Bacillati</taxon>
        <taxon>Cyanobacteriota</taxon>
        <taxon>Cyanophyceae</taxon>
        <taxon>Nostocales</taxon>
        <taxon>Hapalosiphonaceae</taxon>
        <taxon>Fischerella</taxon>
    </lineage>
</organism>
<comment type="caution">
    <text evidence="6">The sequence shown here is derived from an EMBL/GenBank/DDBJ whole genome shotgun (WGS) entry which is preliminary data.</text>
</comment>
<reference evidence="6 7" key="1">
    <citation type="submission" date="2016-11" db="EMBL/GenBank/DDBJ databases">
        <title>Draft Genome Sequences of Nine Cyanobacterial Strains from Diverse Habitats.</title>
        <authorList>
            <person name="Zhu T."/>
            <person name="Hou S."/>
            <person name="Lu X."/>
            <person name="Hess W.R."/>
        </authorList>
    </citation>
    <scope>NUCLEOTIDE SEQUENCE [LARGE SCALE GENOMIC DNA]</scope>
    <source>
        <strain evidence="6 7">NIES-592</strain>
    </source>
</reference>
<evidence type="ECO:0000313" key="7">
    <source>
        <dbReference type="Proteomes" id="UP000186391"/>
    </source>
</evidence>
<comment type="subcellular location">
    <subcellularLocation>
        <location evidence="1">Cell outer membrane</location>
    </subcellularLocation>
</comment>
<dbReference type="PROSITE" id="PS51123">
    <property type="entry name" value="OMPA_2"/>
    <property type="match status" value="1"/>
</dbReference>
<dbReference type="Gene3D" id="3.30.1330.60">
    <property type="entry name" value="OmpA-like domain"/>
    <property type="match status" value="1"/>
</dbReference>
<evidence type="ECO:0000256" key="3">
    <source>
        <dbReference type="ARBA" id="ARBA00023237"/>
    </source>
</evidence>
<dbReference type="PROSITE" id="PS51257">
    <property type="entry name" value="PROKAR_LIPOPROTEIN"/>
    <property type="match status" value="1"/>
</dbReference>
<dbReference type="CDD" id="cd07185">
    <property type="entry name" value="OmpA_C-like"/>
    <property type="match status" value="1"/>
</dbReference>
<dbReference type="GO" id="GO:0009279">
    <property type="term" value="C:cell outer membrane"/>
    <property type="evidence" value="ECO:0007669"/>
    <property type="project" value="UniProtKB-SubCell"/>
</dbReference>
<dbReference type="Gene3D" id="3.40.190.10">
    <property type="entry name" value="Periplasmic binding protein-like II"/>
    <property type="match status" value="1"/>
</dbReference>
<dbReference type="PRINTS" id="PR01021">
    <property type="entry name" value="OMPADOMAIN"/>
</dbReference>
<dbReference type="Pfam" id="PF00691">
    <property type="entry name" value="OmpA"/>
    <property type="match status" value="1"/>
</dbReference>
<name>A0A1U7H0G8_9CYAN</name>
<dbReference type="EMBL" id="MRCA01000004">
    <property type="protein sequence ID" value="OKH14336.1"/>
    <property type="molecule type" value="Genomic_DNA"/>
</dbReference>
<dbReference type="Proteomes" id="UP000186391">
    <property type="component" value="Unassembled WGS sequence"/>
</dbReference>
<dbReference type="SUPFAM" id="SSF103088">
    <property type="entry name" value="OmpA-like"/>
    <property type="match status" value="1"/>
</dbReference>
<keyword evidence="2 4" id="KW-0472">Membrane</keyword>
<evidence type="ECO:0000256" key="1">
    <source>
        <dbReference type="ARBA" id="ARBA00004442"/>
    </source>
</evidence>
<dbReference type="InterPro" id="IPR006664">
    <property type="entry name" value="OMP_bac"/>
</dbReference>
<dbReference type="SUPFAM" id="SSF53850">
    <property type="entry name" value="Periplasmic binding protein-like II"/>
    <property type="match status" value="1"/>
</dbReference>
<gene>
    <name evidence="6" type="ORF">NIES592_09725</name>
</gene>
<keyword evidence="3" id="KW-0998">Cell outer membrane</keyword>
<dbReference type="OrthoDB" id="524568at2"/>
<dbReference type="AlphaFoldDB" id="A0A1U7H0G8"/>
<evidence type="ECO:0000259" key="5">
    <source>
        <dbReference type="PROSITE" id="PS51123"/>
    </source>
</evidence>
<keyword evidence="7" id="KW-1185">Reference proteome</keyword>
<feature type="domain" description="OmpA-like" evidence="5">
    <location>
        <begin position="404"/>
        <end position="520"/>
    </location>
</feature>
<dbReference type="InterPro" id="IPR050330">
    <property type="entry name" value="Bact_OuterMem_StrucFunc"/>
</dbReference>
<dbReference type="RefSeq" id="WP_062248361.1">
    <property type="nucleotide sequence ID" value="NZ_MRCA01000004.1"/>
</dbReference>
<sequence>MSKRNVPIFLFLALGLGVSCLTFGTIWLIDQLSSPTFSSVKNTSAAKLMDEKLTLLGDTFSGYSTFRNQTFLEALKKAGLNLRYEDEFDQAKRSERFNQGQSDFLVTTLDQFLKQQPQGKIVGLIDTTVGADAVILNTKKYPNLKSMLALRQLVEEARNKGEQFTIVFAGDTPSEYLAQVLTTKFEEFKLSDFQIKKVADASEAWKLLQDSNQNVAVAVLWEPYVSQARQRGYTVVLSSKDLPGTIVDVIVASNRLMESQPESISQLLTFYYRFIDTNVRNAEQLQAQIAVDGKLSSADANAVLQGIDFFTSVEADNWMKDGTLEKRINSTAAVLALVGKMNQVPQNPKELFTSEFIAEAAKNTHNLIQQVRIDNPELADRFAGKGKAIAPIANLNSNQIATAPNIGNLQLQGEVKFTTDSALLTNQGKETLDKLSRDIAEFNEQTIAIRVIGHTSKFGEADFNQTLSQKRAQTVANYLRDRGLKHKIVAVGKGSSQPLAGVHPEDKRNQRTEIRLVRVN</sequence>
<dbReference type="PANTHER" id="PTHR30329">
    <property type="entry name" value="STATOR ELEMENT OF FLAGELLAR MOTOR COMPLEX"/>
    <property type="match status" value="1"/>
</dbReference>